<evidence type="ECO:0000256" key="1">
    <source>
        <dbReference type="SAM" id="Phobius"/>
    </source>
</evidence>
<evidence type="ECO:0000313" key="2">
    <source>
        <dbReference type="EMBL" id="AYO45645.1"/>
    </source>
</evidence>
<accession>A0A3G2SCT8</accession>
<proteinExistence type="predicted"/>
<keyword evidence="1" id="KW-1133">Transmembrane helix</keyword>
<feature type="transmembrane region" description="Helical" evidence="1">
    <location>
        <begin position="356"/>
        <end position="376"/>
    </location>
</feature>
<feature type="transmembrane region" description="Helical" evidence="1">
    <location>
        <begin position="453"/>
        <end position="473"/>
    </location>
</feature>
<feature type="transmembrane region" description="Helical" evidence="1">
    <location>
        <begin position="388"/>
        <end position="408"/>
    </location>
</feature>
<name>A0A3G2SCT8_ZYMTR</name>
<organism evidence="2">
    <name type="scientific">Zymoseptoria tritici</name>
    <name type="common">Speckled leaf blotch fungus</name>
    <name type="synonym">Septoria tritici</name>
    <dbReference type="NCBI Taxonomy" id="1047171"/>
    <lineage>
        <taxon>Eukaryota</taxon>
        <taxon>Fungi</taxon>
        <taxon>Dikarya</taxon>
        <taxon>Ascomycota</taxon>
        <taxon>Pezizomycotina</taxon>
        <taxon>Dothideomycetes</taxon>
        <taxon>Dothideomycetidae</taxon>
        <taxon>Mycosphaerellales</taxon>
        <taxon>Mycosphaerellaceae</taxon>
        <taxon>Zymoseptoria</taxon>
    </lineage>
</organism>
<feature type="transmembrane region" description="Helical" evidence="1">
    <location>
        <begin position="250"/>
        <end position="272"/>
    </location>
</feature>
<gene>
    <name evidence="2" type="primary">orf481</name>
</gene>
<keyword evidence="1" id="KW-0812">Transmembrane</keyword>
<feature type="transmembrane region" description="Helical" evidence="1">
    <location>
        <begin position="324"/>
        <end position="344"/>
    </location>
</feature>
<sequence>MYDIVLGLNDKPNILHITIKLPRYWLGLDSSVFSQFFYNLSHNLYEYVSLHSSAIYNNNYLLSEGVRFTHDRFMMFVIRGMSRFEGINFFPFVNSYNNLGNNNLHNCLELKTSSIWGLMYYTNNNLLLYAIFILTVYLMRTWSGGLGEIISYLLYYLFGGRNLVFIMVLLSFISVSGAKVMELTYTEATVFIILATLGSVLFLIFGTLFDFYSYKWKGDKSLKFKLHSNEGFNLFKLLSYNRVPLTHNSLLGVLYLFNIIAGVFSTNGVWYLLQSSEYISNNNLLLCISSAISTIIFALIWYILRKNLVSDAISKLFINSIFRSIMELASFNSVALTTYIMWSFWKDNVDLANNSIMALILGLMLHLLFSYFTIYSEMKSETSYLYGFYYYLSFLGVAFSTNGFYELLSRLFEYYYVYTPTIILTCFSTLMLYPDVYRYYPMDDVGDTNSNLLWSVVGAMVRYYLLVLSFVVLNQLIFNFI</sequence>
<feature type="transmembrane region" description="Helical" evidence="1">
    <location>
        <begin position="149"/>
        <end position="173"/>
    </location>
</feature>
<keyword evidence="1" id="KW-0472">Membrane</keyword>
<feature type="transmembrane region" description="Helical" evidence="1">
    <location>
        <begin position="284"/>
        <end position="304"/>
    </location>
</feature>
<reference evidence="2" key="1">
    <citation type="submission" date="2018-05" db="EMBL/GenBank/DDBJ databases">
        <title>The mitochondrial genome of the banana pathogen Mycosphaerella (synonym: Pseudocercospora) fijiensis contains several pseudogenes, multiple changes of direction and a reassigned tRNA gene.</title>
        <authorList>
            <person name="Goodwin S.B."/>
            <person name="McCorison C.B."/>
            <person name="Grimwood J."/>
            <person name="Grigoriev I.V."/>
            <person name="Kema G.H.J."/>
        </authorList>
    </citation>
    <scope>NUCLEOTIDE SEQUENCE</scope>
    <source>
        <strain evidence="2">IPO323</strain>
    </source>
</reference>
<geneLocation type="mitochondrion" evidence="2"/>
<protein>
    <submittedName>
        <fullName evidence="2">Uncharacterized protein</fullName>
    </submittedName>
</protein>
<keyword evidence="2" id="KW-0496">Mitochondrion</keyword>
<dbReference type="EMBL" id="MH374028">
    <property type="protein sequence ID" value="AYO45645.1"/>
    <property type="molecule type" value="Genomic_DNA"/>
</dbReference>
<feature type="transmembrane region" description="Helical" evidence="1">
    <location>
        <begin position="126"/>
        <end position="143"/>
    </location>
</feature>
<dbReference type="AlphaFoldDB" id="A0A3G2SCT8"/>
<dbReference type="RefSeq" id="YP_001648757.1">
    <property type="nucleotide sequence ID" value="NC_010222.1"/>
</dbReference>
<feature type="transmembrane region" description="Helical" evidence="1">
    <location>
        <begin position="415"/>
        <end position="433"/>
    </location>
</feature>
<feature type="transmembrane region" description="Helical" evidence="1">
    <location>
        <begin position="185"/>
        <end position="209"/>
    </location>
</feature>